<evidence type="ECO:0000313" key="2">
    <source>
        <dbReference type="EMBL" id="GGN25050.1"/>
    </source>
</evidence>
<dbReference type="Pfam" id="PF26450">
    <property type="entry name" value="DUF8129"/>
    <property type="match status" value="1"/>
</dbReference>
<name>A0A830GFY6_9EURY</name>
<dbReference type="Proteomes" id="UP000608850">
    <property type="component" value="Unassembled WGS sequence"/>
</dbReference>
<reference evidence="2 3" key="1">
    <citation type="journal article" date="2019" name="Int. J. Syst. Evol. Microbiol.">
        <title>The Global Catalogue of Microorganisms (GCM) 10K type strain sequencing project: providing services to taxonomists for standard genome sequencing and annotation.</title>
        <authorList>
            <consortium name="The Broad Institute Genomics Platform"/>
            <consortium name="The Broad Institute Genome Sequencing Center for Infectious Disease"/>
            <person name="Wu L."/>
            <person name="Ma J."/>
        </authorList>
    </citation>
    <scope>NUCLEOTIDE SEQUENCE [LARGE SCALE GENOMIC DNA]</scope>
    <source>
        <strain evidence="2 3">JCM 16331</strain>
    </source>
</reference>
<feature type="domain" description="DUF8129" evidence="1">
    <location>
        <begin position="14"/>
        <end position="68"/>
    </location>
</feature>
<dbReference type="InterPro" id="IPR058442">
    <property type="entry name" value="DUF8129"/>
</dbReference>
<evidence type="ECO:0000259" key="1">
    <source>
        <dbReference type="Pfam" id="PF26450"/>
    </source>
</evidence>
<evidence type="ECO:0000313" key="3">
    <source>
        <dbReference type="Proteomes" id="UP000608850"/>
    </source>
</evidence>
<protein>
    <recommendedName>
        <fullName evidence="1">DUF8129 domain-containing protein</fullName>
    </recommendedName>
</protein>
<gene>
    <name evidence="2" type="ORF">GCM10009021_28650</name>
</gene>
<proteinExistence type="predicted"/>
<organism evidence="2 3">
    <name type="scientific">Halarchaeum nitratireducens</name>
    <dbReference type="NCBI Taxonomy" id="489913"/>
    <lineage>
        <taxon>Archaea</taxon>
        <taxon>Methanobacteriati</taxon>
        <taxon>Methanobacteriota</taxon>
        <taxon>Stenosarchaea group</taxon>
        <taxon>Halobacteria</taxon>
        <taxon>Halobacteriales</taxon>
        <taxon>Halobacteriaceae</taxon>
    </lineage>
</organism>
<accession>A0A830GFY6</accession>
<sequence>MSNQESENAGTLTPEQRLTPANLDLRRACIVTVPDVETVQACVAYENAHQNREPVLRRLAQQTAELRSN</sequence>
<dbReference type="AlphaFoldDB" id="A0A830GFY6"/>
<dbReference type="EMBL" id="BMOQ01000008">
    <property type="protein sequence ID" value="GGN25050.1"/>
    <property type="molecule type" value="Genomic_DNA"/>
</dbReference>
<comment type="caution">
    <text evidence="2">The sequence shown here is derived from an EMBL/GenBank/DDBJ whole genome shotgun (WGS) entry which is preliminary data.</text>
</comment>
<keyword evidence="3" id="KW-1185">Reference proteome</keyword>